<sequence>MQQVVANQSSTSPAPYPEAEREHPESPRREVRTATRNDKPPISSLIILFHLLFFIYVEQPLKLCITSGPWEWSILIHKYENPPIFITFLSFLKGTFLLNGK</sequence>
<feature type="compositionally biased region" description="Polar residues" evidence="1">
    <location>
        <begin position="1"/>
        <end position="13"/>
    </location>
</feature>
<reference evidence="2 3" key="1">
    <citation type="journal article" date="2013" name="Genome Biol.">
        <title>The genome sequence of the most widely cultivated cacao type and its use to identify candidate genes regulating pod color.</title>
        <authorList>
            <person name="Motamayor J.C."/>
            <person name="Mockaitis K."/>
            <person name="Schmutz J."/>
            <person name="Haiminen N."/>
            <person name="Iii D.L."/>
            <person name="Cornejo O."/>
            <person name="Findley S.D."/>
            <person name="Zheng P."/>
            <person name="Utro F."/>
            <person name="Royaert S."/>
            <person name="Saski C."/>
            <person name="Jenkins J."/>
            <person name="Podicheti R."/>
            <person name="Zhao M."/>
            <person name="Scheffler B.E."/>
            <person name="Stack J.C."/>
            <person name="Feltus F.A."/>
            <person name="Mustiga G.M."/>
            <person name="Amores F."/>
            <person name="Phillips W."/>
            <person name="Marelli J.P."/>
            <person name="May G.D."/>
            <person name="Shapiro H."/>
            <person name="Ma J."/>
            <person name="Bustamante C.D."/>
            <person name="Schnell R.J."/>
            <person name="Main D."/>
            <person name="Gilbert D."/>
            <person name="Parida L."/>
            <person name="Kuhn D.N."/>
        </authorList>
    </citation>
    <scope>NUCLEOTIDE SEQUENCE [LARGE SCALE GENOMIC DNA]</scope>
    <source>
        <strain evidence="3">cv. Matina 1-6</strain>
    </source>
</reference>
<dbReference type="Gramene" id="EOX91431">
    <property type="protein sequence ID" value="EOX91431"/>
    <property type="gene ID" value="TCM_000629"/>
</dbReference>
<protein>
    <submittedName>
        <fullName evidence="2">Uncharacterized protein</fullName>
    </submittedName>
</protein>
<keyword evidence="3" id="KW-1185">Reference proteome</keyword>
<dbReference type="InParanoid" id="A0A061DHY1"/>
<dbReference type="EMBL" id="CM001879">
    <property type="protein sequence ID" value="EOX91431.1"/>
    <property type="molecule type" value="Genomic_DNA"/>
</dbReference>
<dbReference type="Proteomes" id="UP000026915">
    <property type="component" value="Chromosome 1"/>
</dbReference>
<evidence type="ECO:0000313" key="3">
    <source>
        <dbReference type="Proteomes" id="UP000026915"/>
    </source>
</evidence>
<accession>A0A061DHY1</accession>
<dbReference type="HOGENOM" id="CLU_2296767_0_0_1"/>
<evidence type="ECO:0000313" key="2">
    <source>
        <dbReference type="EMBL" id="EOX91431.1"/>
    </source>
</evidence>
<organism evidence="2 3">
    <name type="scientific">Theobroma cacao</name>
    <name type="common">Cacao</name>
    <name type="synonym">Cocoa</name>
    <dbReference type="NCBI Taxonomy" id="3641"/>
    <lineage>
        <taxon>Eukaryota</taxon>
        <taxon>Viridiplantae</taxon>
        <taxon>Streptophyta</taxon>
        <taxon>Embryophyta</taxon>
        <taxon>Tracheophyta</taxon>
        <taxon>Spermatophyta</taxon>
        <taxon>Magnoliopsida</taxon>
        <taxon>eudicotyledons</taxon>
        <taxon>Gunneridae</taxon>
        <taxon>Pentapetalae</taxon>
        <taxon>rosids</taxon>
        <taxon>malvids</taxon>
        <taxon>Malvales</taxon>
        <taxon>Malvaceae</taxon>
        <taxon>Byttnerioideae</taxon>
        <taxon>Theobroma</taxon>
    </lineage>
</organism>
<dbReference type="AlphaFoldDB" id="A0A061DHY1"/>
<evidence type="ECO:0000256" key="1">
    <source>
        <dbReference type="SAM" id="MobiDB-lite"/>
    </source>
</evidence>
<name>A0A061DHY1_THECC</name>
<proteinExistence type="predicted"/>
<feature type="region of interest" description="Disordered" evidence="1">
    <location>
        <begin position="1"/>
        <end position="36"/>
    </location>
</feature>
<gene>
    <name evidence="2" type="ORF">TCM_000629</name>
</gene>
<feature type="compositionally biased region" description="Basic and acidic residues" evidence="1">
    <location>
        <begin position="18"/>
        <end position="36"/>
    </location>
</feature>